<dbReference type="EMBL" id="VOQQ01000001">
    <property type="protein sequence ID" value="TXC63564.1"/>
    <property type="molecule type" value="Genomic_DNA"/>
</dbReference>
<proteinExistence type="predicted"/>
<dbReference type="Proteomes" id="UP000321249">
    <property type="component" value="Unassembled WGS sequence"/>
</dbReference>
<dbReference type="InterPro" id="IPR013783">
    <property type="entry name" value="Ig-like_fold"/>
</dbReference>
<dbReference type="SUPFAM" id="SSF49354">
    <property type="entry name" value="PapD-like"/>
    <property type="match status" value="1"/>
</dbReference>
<comment type="caution">
    <text evidence="2">The sequence shown here is derived from an EMBL/GenBank/DDBJ whole genome shotgun (WGS) entry which is preliminary data.</text>
</comment>
<dbReference type="AlphaFoldDB" id="A0A5C6TT28"/>
<feature type="domain" description="Pili assembly chaperone N-terminal" evidence="1">
    <location>
        <begin position="49"/>
        <end position="159"/>
    </location>
</feature>
<dbReference type="GO" id="GO:0030288">
    <property type="term" value="C:outer membrane-bounded periplasmic space"/>
    <property type="evidence" value="ECO:0007669"/>
    <property type="project" value="InterPro"/>
</dbReference>
<organism evidence="2 3">
    <name type="scientific">Allosphingosinicella ginsenosidimutans</name>
    <dbReference type="NCBI Taxonomy" id="1176539"/>
    <lineage>
        <taxon>Bacteria</taxon>
        <taxon>Pseudomonadati</taxon>
        <taxon>Pseudomonadota</taxon>
        <taxon>Alphaproteobacteria</taxon>
        <taxon>Sphingomonadales</taxon>
        <taxon>Sphingomonadaceae</taxon>
        <taxon>Allosphingosinicella</taxon>
    </lineage>
</organism>
<dbReference type="InterPro" id="IPR016147">
    <property type="entry name" value="Pili_assmbl_chaperone_N"/>
</dbReference>
<evidence type="ECO:0000259" key="1">
    <source>
        <dbReference type="Pfam" id="PF00345"/>
    </source>
</evidence>
<protein>
    <submittedName>
        <fullName evidence="2">Molecular chaperone</fullName>
    </submittedName>
</protein>
<reference evidence="2 3" key="1">
    <citation type="journal article" date="2015" name="J. Microbiol.">
        <title>Sphingosinicella ginsenosidimutans sp. nov., with ginsenoside converting activity.</title>
        <authorList>
            <person name="Kim J.K."/>
            <person name="Kang M.S."/>
            <person name="Park S.C."/>
            <person name="Kim K.M."/>
            <person name="Choi K."/>
            <person name="Yoon M.H."/>
            <person name="Im W.T."/>
        </authorList>
    </citation>
    <scope>NUCLEOTIDE SEQUENCE [LARGE SCALE GENOMIC DNA]</scope>
    <source>
        <strain evidence="2 3">BS-11</strain>
    </source>
</reference>
<dbReference type="PANTHER" id="PTHR30251">
    <property type="entry name" value="PILUS ASSEMBLY CHAPERONE"/>
    <property type="match status" value="1"/>
</dbReference>
<name>A0A5C6TT28_9SPHN</name>
<dbReference type="InterPro" id="IPR008962">
    <property type="entry name" value="PapD-like_sf"/>
</dbReference>
<dbReference type="InterPro" id="IPR050643">
    <property type="entry name" value="Periplasmic_pilus_chap"/>
</dbReference>
<evidence type="ECO:0000313" key="2">
    <source>
        <dbReference type="EMBL" id="TXC63564.1"/>
    </source>
</evidence>
<dbReference type="Pfam" id="PF00345">
    <property type="entry name" value="PapD_N"/>
    <property type="match status" value="1"/>
</dbReference>
<dbReference type="GO" id="GO:0071555">
    <property type="term" value="P:cell wall organization"/>
    <property type="evidence" value="ECO:0007669"/>
    <property type="project" value="InterPro"/>
</dbReference>
<sequence>MSGVRSSCQGWVMRDLAKRLILLFGLLGLAWAGPASASLRVDPFVVYIIPNTPSMSSVVQLTNVTDVQLPFEVTVVKRTVVDGREVDVPADDDFVIFPPQMIIRAGETQTLRIQWIADHIPTQSDSYYVYVTQVAAQVDPNVTGVRVNYQFGISVHVVPPGTEPNFEVAAVRPATNAEGVRGFEIDVRNTGNRFGRMSEHEMSLDGSHSWDRTALKNAVGTGFVLPGEHKTFFVPFDGPVTASSTVTLANRGPA</sequence>
<dbReference type="PANTHER" id="PTHR30251:SF4">
    <property type="entry name" value="SLR1668 PROTEIN"/>
    <property type="match status" value="1"/>
</dbReference>
<gene>
    <name evidence="2" type="ORF">FRZ32_07750</name>
</gene>
<evidence type="ECO:0000313" key="3">
    <source>
        <dbReference type="Proteomes" id="UP000321249"/>
    </source>
</evidence>
<accession>A0A5C6TT28</accession>
<dbReference type="Gene3D" id="2.60.40.10">
    <property type="entry name" value="Immunoglobulins"/>
    <property type="match status" value="1"/>
</dbReference>
<keyword evidence="3" id="KW-1185">Reference proteome</keyword>